<keyword evidence="2" id="KW-1185">Reference proteome</keyword>
<evidence type="ECO:0000313" key="1">
    <source>
        <dbReference type="EMBL" id="SFT66972.1"/>
    </source>
</evidence>
<dbReference type="GO" id="GO:0004061">
    <property type="term" value="F:arylformamidase activity"/>
    <property type="evidence" value="ECO:0007669"/>
    <property type="project" value="InterPro"/>
</dbReference>
<dbReference type="InterPro" id="IPR007325">
    <property type="entry name" value="KFase/CYL"/>
</dbReference>
<dbReference type="AlphaFoldDB" id="A0A1I6ZWD7"/>
<dbReference type="OrthoDB" id="9814192at2"/>
<dbReference type="Proteomes" id="UP000236454">
    <property type="component" value="Unassembled WGS sequence"/>
</dbReference>
<gene>
    <name evidence="1" type="ORF">SAMN05216474_1671</name>
</gene>
<reference evidence="1 2" key="1">
    <citation type="submission" date="2016-10" db="EMBL/GenBank/DDBJ databases">
        <authorList>
            <person name="de Groot N.N."/>
        </authorList>
    </citation>
    <scope>NUCLEOTIDE SEQUENCE [LARGE SCALE GENOMIC DNA]</scope>
    <source>
        <strain evidence="1 2">CGMCC 1.7005</strain>
    </source>
</reference>
<dbReference type="RefSeq" id="WP_090248197.1">
    <property type="nucleotide sequence ID" value="NZ_FPAS01000002.1"/>
</dbReference>
<dbReference type="Gene3D" id="3.50.30.50">
    <property type="entry name" value="Putative cyclase"/>
    <property type="match status" value="1"/>
</dbReference>
<proteinExistence type="predicted"/>
<dbReference type="SUPFAM" id="SSF102198">
    <property type="entry name" value="Putative cyclase"/>
    <property type="match status" value="1"/>
</dbReference>
<dbReference type="GO" id="GO:0019441">
    <property type="term" value="P:L-tryptophan catabolic process to kynurenine"/>
    <property type="evidence" value="ECO:0007669"/>
    <property type="project" value="InterPro"/>
</dbReference>
<dbReference type="InterPro" id="IPR037175">
    <property type="entry name" value="KFase_sf"/>
</dbReference>
<sequence>MRVTLENGKTIDLSKGHDISITLTNSENNPRAWYVNPPRFEPVMENGWVGEVAQGGAVNFRDIFFNPHGHGTHTECLGHITKEIYSVNERLKEFFFNAKVISITPEEVQNGEETDHIVQYEAVKAALGSTPVDAVVLRTLPNTEAKKHYNYSSTNPPYLDERIVEIFDELGVKHFLLDLPSVDRESDGGELAFHHKFWNVPENPNHERTITEMIFVDNHIEDGEYLLNLQVAPFDNDASPSRPVLYAFE</sequence>
<name>A0A1I6ZWD7_9FLAO</name>
<dbReference type="EMBL" id="FPAS01000002">
    <property type="protein sequence ID" value="SFT66972.1"/>
    <property type="molecule type" value="Genomic_DNA"/>
</dbReference>
<dbReference type="STRING" id="477690.SAMN05216474_1671"/>
<accession>A0A1I6ZWD7</accession>
<organism evidence="1 2">
    <name type="scientific">Lishizhenia tianjinensis</name>
    <dbReference type="NCBI Taxonomy" id="477690"/>
    <lineage>
        <taxon>Bacteria</taxon>
        <taxon>Pseudomonadati</taxon>
        <taxon>Bacteroidota</taxon>
        <taxon>Flavobacteriia</taxon>
        <taxon>Flavobacteriales</taxon>
        <taxon>Crocinitomicaceae</taxon>
        <taxon>Lishizhenia</taxon>
    </lineage>
</organism>
<dbReference type="Pfam" id="PF04199">
    <property type="entry name" value="Cyclase"/>
    <property type="match status" value="1"/>
</dbReference>
<evidence type="ECO:0000313" key="2">
    <source>
        <dbReference type="Proteomes" id="UP000236454"/>
    </source>
</evidence>
<protein>
    <submittedName>
        <fullName evidence="1">Kynurenine formamidase</fullName>
    </submittedName>
</protein>